<reference evidence="2 3" key="1">
    <citation type="submission" date="2024-02" db="EMBL/GenBank/DDBJ databases">
        <title>High-quality chromosome-scale genome assembly of Pensacola bahiagrass (Paspalum notatum Flugge var. saurae).</title>
        <authorList>
            <person name="Vega J.M."/>
            <person name="Podio M."/>
            <person name="Orjuela J."/>
            <person name="Siena L.A."/>
            <person name="Pessino S.C."/>
            <person name="Combes M.C."/>
            <person name="Mariac C."/>
            <person name="Albertini E."/>
            <person name="Pupilli F."/>
            <person name="Ortiz J.P.A."/>
            <person name="Leblanc O."/>
        </authorList>
    </citation>
    <scope>NUCLEOTIDE SEQUENCE [LARGE SCALE GENOMIC DNA]</scope>
    <source>
        <strain evidence="2">R1</strain>
        <tissue evidence="2">Leaf</tissue>
    </source>
</reference>
<name>A0AAQ3X8V7_PASNO</name>
<gene>
    <name evidence="2" type="ORF">U9M48_035296</name>
</gene>
<proteinExistence type="predicted"/>
<dbReference type="AlphaFoldDB" id="A0AAQ3X8V7"/>
<dbReference type="Proteomes" id="UP001341281">
    <property type="component" value="Chromosome 08"/>
</dbReference>
<sequence>MSGSGDRRGGGPPGSGIQTMPGKPLGRSRRNQGKHLGGSGYQ</sequence>
<keyword evidence="3" id="KW-1185">Reference proteome</keyword>
<accession>A0AAQ3X8V7</accession>
<evidence type="ECO:0000313" key="2">
    <source>
        <dbReference type="EMBL" id="WVZ88826.1"/>
    </source>
</evidence>
<evidence type="ECO:0000256" key="1">
    <source>
        <dbReference type="SAM" id="MobiDB-lite"/>
    </source>
</evidence>
<organism evidence="2 3">
    <name type="scientific">Paspalum notatum var. saurae</name>
    <dbReference type="NCBI Taxonomy" id="547442"/>
    <lineage>
        <taxon>Eukaryota</taxon>
        <taxon>Viridiplantae</taxon>
        <taxon>Streptophyta</taxon>
        <taxon>Embryophyta</taxon>
        <taxon>Tracheophyta</taxon>
        <taxon>Spermatophyta</taxon>
        <taxon>Magnoliopsida</taxon>
        <taxon>Liliopsida</taxon>
        <taxon>Poales</taxon>
        <taxon>Poaceae</taxon>
        <taxon>PACMAD clade</taxon>
        <taxon>Panicoideae</taxon>
        <taxon>Andropogonodae</taxon>
        <taxon>Paspaleae</taxon>
        <taxon>Paspalinae</taxon>
        <taxon>Paspalum</taxon>
    </lineage>
</organism>
<evidence type="ECO:0000313" key="3">
    <source>
        <dbReference type="Proteomes" id="UP001341281"/>
    </source>
</evidence>
<feature type="region of interest" description="Disordered" evidence="1">
    <location>
        <begin position="1"/>
        <end position="42"/>
    </location>
</feature>
<protein>
    <submittedName>
        <fullName evidence="2">Uncharacterized protein</fullName>
    </submittedName>
</protein>
<dbReference type="EMBL" id="CP144752">
    <property type="protein sequence ID" value="WVZ88826.1"/>
    <property type="molecule type" value="Genomic_DNA"/>
</dbReference>